<comment type="caution">
    <text evidence="9">The sequence shown here is derived from an EMBL/GenBank/DDBJ whole genome shotgun (WGS) entry which is preliminary data.</text>
</comment>
<evidence type="ECO:0000313" key="9">
    <source>
        <dbReference type="EMBL" id="HIT38690.1"/>
    </source>
</evidence>
<evidence type="ECO:0000256" key="1">
    <source>
        <dbReference type="ARBA" id="ARBA00004141"/>
    </source>
</evidence>
<comment type="subcellular location">
    <subcellularLocation>
        <location evidence="1">Membrane</location>
        <topology evidence="1">Multi-pass membrane protein</topology>
    </subcellularLocation>
</comment>
<evidence type="ECO:0000256" key="2">
    <source>
        <dbReference type="ARBA" id="ARBA00022692"/>
    </source>
</evidence>
<feature type="domain" description="ResB-like" evidence="8">
    <location>
        <begin position="70"/>
        <end position="181"/>
    </location>
</feature>
<dbReference type="InterPro" id="IPR007816">
    <property type="entry name" value="ResB-like_domain"/>
</dbReference>
<keyword evidence="2 6" id="KW-0812">Transmembrane</keyword>
<keyword evidence="3" id="KW-0201">Cytochrome c-type biogenesis</keyword>
<name>A0A9D1GCP9_9BACT</name>
<evidence type="ECO:0000256" key="5">
    <source>
        <dbReference type="ARBA" id="ARBA00023136"/>
    </source>
</evidence>
<dbReference type="AlphaFoldDB" id="A0A9D1GCP9"/>
<protein>
    <submittedName>
        <fullName evidence="9">Cytochrome c biogenesis protein CcsA</fullName>
    </submittedName>
</protein>
<evidence type="ECO:0000259" key="8">
    <source>
        <dbReference type="Pfam" id="PF05140"/>
    </source>
</evidence>
<feature type="transmembrane region" description="Helical" evidence="6">
    <location>
        <begin position="712"/>
        <end position="734"/>
    </location>
</feature>
<dbReference type="GO" id="GO:0017004">
    <property type="term" value="P:cytochrome complex assembly"/>
    <property type="evidence" value="ECO:0007669"/>
    <property type="project" value="UniProtKB-KW"/>
</dbReference>
<dbReference type="Pfam" id="PF01578">
    <property type="entry name" value="Cytochrom_C_asm"/>
    <property type="match status" value="1"/>
</dbReference>
<feature type="transmembrane region" description="Helical" evidence="6">
    <location>
        <begin position="192"/>
        <end position="214"/>
    </location>
</feature>
<dbReference type="PANTHER" id="PTHR30071:SF1">
    <property type="entry name" value="CYTOCHROME B_B6 PROTEIN-RELATED"/>
    <property type="match status" value="1"/>
</dbReference>
<feature type="transmembrane region" description="Helical" evidence="6">
    <location>
        <begin position="650"/>
        <end position="670"/>
    </location>
</feature>
<proteinExistence type="predicted"/>
<feature type="transmembrane region" description="Helical" evidence="6">
    <location>
        <begin position="606"/>
        <end position="630"/>
    </location>
</feature>
<feature type="transmembrane region" description="Helical" evidence="6">
    <location>
        <begin position="69"/>
        <end position="87"/>
    </location>
</feature>
<accession>A0A9D1GCP9</accession>
<keyword evidence="5 6" id="KW-0472">Membrane</keyword>
<dbReference type="InterPro" id="IPR045062">
    <property type="entry name" value="Cyt_c_biogenesis_CcsA/CcmC"/>
</dbReference>
<organism evidence="9 10">
    <name type="scientific">Candidatus Caccoplasma intestinavium</name>
    <dbReference type="NCBI Taxonomy" id="2840716"/>
    <lineage>
        <taxon>Bacteria</taxon>
        <taxon>Pseudomonadati</taxon>
        <taxon>Bacteroidota</taxon>
        <taxon>Bacteroidia</taxon>
        <taxon>Bacteroidales</taxon>
        <taxon>Bacteroidaceae</taxon>
        <taxon>Bacteroidaceae incertae sedis</taxon>
        <taxon>Candidatus Caccoplasma</taxon>
    </lineage>
</organism>
<dbReference type="PANTHER" id="PTHR30071">
    <property type="entry name" value="HEME EXPORTER PROTEIN C"/>
    <property type="match status" value="1"/>
</dbReference>
<feature type="transmembrane region" description="Helical" evidence="6">
    <location>
        <begin position="514"/>
        <end position="534"/>
    </location>
</feature>
<evidence type="ECO:0000256" key="4">
    <source>
        <dbReference type="ARBA" id="ARBA00022989"/>
    </source>
</evidence>
<dbReference type="Pfam" id="PF05140">
    <property type="entry name" value="ResB"/>
    <property type="match status" value="1"/>
</dbReference>
<dbReference type="Proteomes" id="UP000886722">
    <property type="component" value="Unassembled WGS sequence"/>
</dbReference>
<reference evidence="9" key="2">
    <citation type="journal article" date="2021" name="PeerJ">
        <title>Extensive microbial diversity within the chicken gut microbiome revealed by metagenomics and culture.</title>
        <authorList>
            <person name="Gilroy R."/>
            <person name="Ravi A."/>
            <person name="Getino M."/>
            <person name="Pursley I."/>
            <person name="Horton D.L."/>
            <person name="Alikhan N.F."/>
            <person name="Baker D."/>
            <person name="Gharbi K."/>
            <person name="Hall N."/>
            <person name="Watson M."/>
            <person name="Adriaenssens E.M."/>
            <person name="Foster-Nyarko E."/>
            <person name="Jarju S."/>
            <person name="Secka A."/>
            <person name="Antonio M."/>
            <person name="Oren A."/>
            <person name="Chaudhuri R.R."/>
            <person name="La Ragione R."/>
            <person name="Hildebrand F."/>
            <person name="Pallen M.J."/>
        </authorList>
    </citation>
    <scope>NUCLEOTIDE SEQUENCE</scope>
    <source>
        <strain evidence="9">21143</strain>
    </source>
</reference>
<feature type="transmembrane region" description="Helical" evidence="6">
    <location>
        <begin position="42"/>
        <end position="62"/>
    </location>
</feature>
<dbReference type="GO" id="GO:0005886">
    <property type="term" value="C:plasma membrane"/>
    <property type="evidence" value="ECO:0007669"/>
    <property type="project" value="TreeGrafter"/>
</dbReference>
<gene>
    <name evidence="9" type="primary">ccsA</name>
    <name evidence="9" type="ORF">IAD06_01435</name>
</gene>
<keyword evidence="4 6" id="KW-1133">Transmembrane helix</keyword>
<evidence type="ECO:0000313" key="10">
    <source>
        <dbReference type="Proteomes" id="UP000886722"/>
    </source>
</evidence>
<feature type="transmembrane region" description="Helical" evidence="6">
    <location>
        <begin position="685"/>
        <end position="705"/>
    </location>
</feature>
<feature type="domain" description="Cytochrome c assembly protein" evidence="7">
    <location>
        <begin position="542"/>
        <end position="738"/>
    </location>
</feature>
<dbReference type="GO" id="GO:0020037">
    <property type="term" value="F:heme binding"/>
    <property type="evidence" value="ECO:0007669"/>
    <property type="project" value="InterPro"/>
</dbReference>
<feature type="transmembrane region" description="Helical" evidence="6">
    <location>
        <begin position="567"/>
        <end position="586"/>
    </location>
</feature>
<evidence type="ECO:0000256" key="6">
    <source>
        <dbReference type="SAM" id="Phobius"/>
    </source>
</evidence>
<sequence length="742" mass="84688">MKKKLQNICLALVVAVILLLSATTFFEKYRGTDWAFSHVYGSVWFTVMWILLVVAALFLLLLRRVSLRPAVLCLHFSFVVILSGALLTRLTAHDGVIHLKEGIPTSDYLTGEKEKAHLPFTVTLTRFAIDYYPGTHAPSDFISEIDIRPFSGNVASYRISMNRIAVYEGWRFYQSSFDEDGRGSWLSLSRDIYGIPVTYAGYFLMFLSFVWLLFDPQGRFRQLARHLSLTKLAMVPFFLLVTGNLYATPTTLSPRSAEEFGTIQVLFNDRIAPVQTLSIDFTRKLTGRDFYGDFTPEQVFTGWLFFPQEWQFEPMIRIKNKELRRLLGLNEYAAFADFFDSERQYRLEPYCMRAYRDGSQDAFSRAVREVDEKVQLVIMQQSGEMLPVFPFEIDGRMVWRSPVSELPVGVDTVVAQVVHGIFPLMYSAIKDNDAAALHDAIDGLKRFQHKMGGETVLSNSRITIEKLYNALPFATILSRLNLIVGLIAFAFYLWCSACQGKCRRNRQAIECIFIGWQVISLLLLSFVIVLRTVISGRLPFGNGYETMLSMAWFVLLFASVFWRRFKWVLPFGLLLSGFSLLISHINQMNPQITPLMPVLSSPLLSLHVSCIMAAYALLSFTFLNSLSVYFIRCFSSDSDICHIQAVFSRFLLYPALCLLSLGIFIGAVWANVSWGAYWSWDPKEVWALITLLLYMLPVHTGWLPAFSRDKVLHLYLLGAFFTVLMTYFGVNYFLGGMHSYAG</sequence>
<feature type="transmembrane region" description="Helical" evidence="6">
    <location>
        <begin position="546"/>
        <end position="562"/>
    </location>
</feature>
<evidence type="ECO:0000259" key="7">
    <source>
        <dbReference type="Pfam" id="PF01578"/>
    </source>
</evidence>
<feature type="transmembrane region" description="Helical" evidence="6">
    <location>
        <begin position="470"/>
        <end position="494"/>
    </location>
</feature>
<evidence type="ECO:0000256" key="3">
    <source>
        <dbReference type="ARBA" id="ARBA00022748"/>
    </source>
</evidence>
<feature type="transmembrane region" description="Helical" evidence="6">
    <location>
        <begin position="226"/>
        <end position="247"/>
    </location>
</feature>
<dbReference type="EMBL" id="DVKT01000006">
    <property type="protein sequence ID" value="HIT38690.1"/>
    <property type="molecule type" value="Genomic_DNA"/>
</dbReference>
<reference evidence="9" key="1">
    <citation type="submission" date="2020-10" db="EMBL/GenBank/DDBJ databases">
        <authorList>
            <person name="Gilroy R."/>
        </authorList>
    </citation>
    <scope>NUCLEOTIDE SEQUENCE</scope>
    <source>
        <strain evidence="9">21143</strain>
    </source>
</reference>
<dbReference type="InterPro" id="IPR002541">
    <property type="entry name" value="Cyt_c_assembly"/>
</dbReference>